<gene>
    <name evidence="1" type="ORF">OED52_14715</name>
</gene>
<protein>
    <submittedName>
        <fullName evidence="1">Cytochrome P450</fullName>
    </submittedName>
</protein>
<name>A0ACD4DD58_9NOCA</name>
<sequence length="412" mass="46822">MTSGFKPFDHDGTYEFLAGARREAPVFYNPETDYWVVTRREDVLAVFKDTERFSAANVLTSLKPYPEELTRFLAENDFTVEPVQSNTDRPRHTRIRQSAGQFLNPRRYREIEPRVRALVQDYIADLRERAARGEDEVDIVAALTHEMPARVVFMLLGVDDVDPLQIKRWALNRATMIWGKLTEQEMIDAGHELNDFFQFCRRIVEDRKVSPRDDYPSKLLELRDGDDEILTENEIVCLVFALLLAGHEAVTNGLTISILTLLEHREAWEELVADPTLIPKAIEEVLRHSTPVMTWRRLALEDVELSGVTIPAGAKVLLSLASANHDEDRFDNPEVFDIHRPNSREHLSFGYGIHVCMGAPLARAELKIVLEELVSAFPGMSLVEGQQLDWTPTMAHRGPLSLKVRLGGSENG</sequence>
<accession>A0ACD4DD58</accession>
<dbReference type="Proteomes" id="UP001156484">
    <property type="component" value="Chromosome"/>
</dbReference>
<evidence type="ECO:0000313" key="2">
    <source>
        <dbReference type="Proteomes" id="UP001156484"/>
    </source>
</evidence>
<evidence type="ECO:0000313" key="1">
    <source>
        <dbReference type="EMBL" id="UYP17913.1"/>
    </source>
</evidence>
<keyword evidence="2" id="KW-1185">Reference proteome</keyword>
<proteinExistence type="predicted"/>
<organism evidence="1 2">
    <name type="scientific">Rhodococcus sacchari</name>
    <dbReference type="NCBI Taxonomy" id="2962047"/>
    <lineage>
        <taxon>Bacteria</taxon>
        <taxon>Bacillati</taxon>
        <taxon>Actinomycetota</taxon>
        <taxon>Actinomycetes</taxon>
        <taxon>Mycobacteriales</taxon>
        <taxon>Nocardiaceae</taxon>
        <taxon>Rhodococcus</taxon>
    </lineage>
</organism>
<reference evidence="1" key="1">
    <citation type="submission" date="2022-10" db="EMBL/GenBank/DDBJ databases">
        <title>Rhodococcus ferula Z13 complete genome.</title>
        <authorList>
            <person name="Long X."/>
            <person name="Zang M."/>
        </authorList>
    </citation>
    <scope>NUCLEOTIDE SEQUENCE</scope>
    <source>
        <strain evidence="1">Z13</strain>
    </source>
</reference>
<dbReference type="EMBL" id="CP107551">
    <property type="protein sequence ID" value="UYP17913.1"/>
    <property type="molecule type" value="Genomic_DNA"/>
</dbReference>